<accession>A0A9D2MFC1</accession>
<feature type="domain" description="YgjP-like metallopeptidase" evidence="1">
    <location>
        <begin position="26"/>
        <end position="79"/>
    </location>
</feature>
<reference evidence="2" key="1">
    <citation type="journal article" date="2021" name="PeerJ">
        <title>Extensive microbial diversity within the chicken gut microbiome revealed by metagenomics and culture.</title>
        <authorList>
            <person name="Gilroy R."/>
            <person name="Ravi A."/>
            <person name="Getino M."/>
            <person name="Pursley I."/>
            <person name="Horton D.L."/>
            <person name="Alikhan N.F."/>
            <person name="Baker D."/>
            <person name="Gharbi K."/>
            <person name="Hall N."/>
            <person name="Watson M."/>
            <person name="Adriaenssens E.M."/>
            <person name="Foster-Nyarko E."/>
            <person name="Jarju S."/>
            <person name="Secka A."/>
            <person name="Antonio M."/>
            <person name="Oren A."/>
            <person name="Chaudhuri R.R."/>
            <person name="La Ragione R."/>
            <person name="Hildebrand F."/>
            <person name="Pallen M.J."/>
        </authorList>
    </citation>
    <scope>NUCLEOTIDE SEQUENCE</scope>
    <source>
        <strain evidence="2">ChiHjej9B8-13557</strain>
    </source>
</reference>
<feature type="domain" description="YgjP-like metallopeptidase" evidence="1">
    <location>
        <begin position="93"/>
        <end position="186"/>
    </location>
</feature>
<dbReference type="Gene3D" id="3.30.2010.10">
    <property type="entry name" value="Metalloproteases ('zincins'), catalytic domain"/>
    <property type="match status" value="1"/>
</dbReference>
<dbReference type="Proteomes" id="UP000824211">
    <property type="component" value="Unassembled WGS sequence"/>
</dbReference>
<dbReference type="PANTHER" id="PTHR30399:SF1">
    <property type="entry name" value="UTP PYROPHOSPHATASE"/>
    <property type="match status" value="1"/>
</dbReference>
<dbReference type="InterPro" id="IPR002725">
    <property type="entry name" value="YgjP-like_metallopeptidase"/>
</dbReference>
<evidence type="ECO:0000313" key="2">
    <source>
        <dbReference type="EMBL" id="HJB59048.1"/>
    </source>
</evidence>
<proteinExistence type="predicted"/>
<dbReference type="PANTHER" id="PTHR30399">
    <property type="entry name" value="UNCHARACTERIZED PROTEIN YGJP"/>
    <property type="match status" value="1"/>
</dbReference>
<dbReference type="EMBL" id="DWXX01000092">
    <property type="protein sequence ID" value="HJB59048.1"/>
    <property type="molecule type" value="Genomic_DNA"/>
</dbReference>
<dbReference type="InterPro" id="IPR053136">
    <property type="entry name" value="UTP_pyrophosphatase-like"/>
</dbReference>
<dbReference type="CDD" id="cd07344">
    <property type="entry name" value="M48_yhfN_like"/>
    <property type="match status" value="1"/>
</dbReference>
<evidence type="ECO:0000313" key="3">
    <source>
        <dbReference type="Proteomes" id="UP000824211"/>
    </source>
</evidence>
<sequence length="187" mass="20928">MSGKTETPAPRTAGDVTYLLTRRRVKNLNLRVRRDGTVAVSIPMRTRLADADRFVLAHRDWILAAQARQAARAQREADRPLPDRAAALARFAALVEAAWPAFAGAAGGGMPAVKVRRMVSRWGVCSPARRQVTFALALYDMPPAAQEYVVVHELCHLLQPDHSPAFWAEVERRMPDWKARRALLRQD</sequence>
<name>A0A9D2MFC1_9FIRM</name>
<evidence type="ECO:0000259" key="1">
    <source>
        <dbReference type="Pfam" id="PF01863"/>
    </source>
</evidence>
<gene>
    <name evidence="2" type="ORF">H9771_05260</name>
</gene>
<organism evidence="2 3">
    <name type="scientific">Candidatus Faecalibacterium faecipullorum</name>
    <dbReference type="NCBI Taxonomy" id="2838578"/>
    <lineage>
        <taxon>Bacteria</taxon>
        <taxon>Bacillati</taxon>
        <taxon>Bacillota</taxon>
        <taxon>Clostridia</taxon>
        <taxon>Eubacteriales</taxon>
        <taxon>Oscillospiraceae</taxon>
        <taxon>Faecalibacterium</taxon>
    </lineage>
</organism>
<comment type="caution">
    <text evidence="2">The sequence shown here is derived from an EMBL/GenBank/DDBJ whole genome shotgun (WGS) entry which is preliminary data.</text>
</comment>
<dbReference type="Pfam" id="PF01863">
    <property type="entry name" value="YgjP-like"/>
    <property type="match status" value="2"/>
</dbReference>
<reference evidence="2" key="2">
    <citation type="submission" date="2021-04" db="EMBL/GenBank/DDBJ databases">
        <authorList>
            <person name="Gilroy R."/>
        </authorList>
    </citation>
    <scope>NUCLEOTIDE SEQUENCE</scope>
    <source>
        <strain evidence="2">ChiHjej9B8-13557</strain>
    </source>
</reference>
<dbReference type="AlphaFoldDB" id="A0A9D2MFC1"/>
<protein>
    <submittedName>
        <fullName evidence="2">M48 family metallopeptidase</fullName>
    </submittedName>
</protein>